<evidence type="ECO:0000256" key="1">
    <source>
        <dbReference type="ARBA" id="ARBA00023016"/>
    </source>
</evidence>
<dbReference type="SUPFAM" id="SSF49764">
    <property type="entry name" value="HSP20-like chaperones"/>
    <property type="match status" value="1"/>
</dbReference>
<dbReference type="GO" id="GO:0042026">
    <property type="term" value="P:protein refolding"/>
    <property type="evidence" value="ECO:0007669"/>
    <property type="project" value="TreeGrafter"/>
</dbReference>
<organism evidence="5">
    <name type="scientific">Caligus rogercresseyi</name>
    <name type="common">Sea louse</name>
    <dbReference type="NCBI Taxonomy" id="217165"/>
    <lineage>
        <taxon>Eukaryota</taxon>
        <taxon>Metazoa</taxon>
        <taxon>Ecdysozoa</taxon>
        <taxon>Arthropoda</taxon>
        <taxon>Crustacea</taxon>
        <taxon>Multicrustacea</taxon>
        <taxon>Hexanauplia</taxon>
        <taxon>Copepoda</taxon>
        <taxon>Siphonostomatoida</taxon>
        <taxon>Caligidae</taxon>
        <taxon>Caligus</taxon>
    </lineage>
</organism>
<comment type="similarity">
    <text evidence="2 3">Belongs to the small heat shock protein (HSP20) family.</text>
</comment>
<dbReference type="GO" id="GO:0005737">
    <property type="term" value="C:cytoplasm"/>
    <property type="evidence" value="ECO:0007669"/>
    <property type="project" value="TreeGrafter"/>
</dbReference>
<accession>C1BP33</accession>
<protein>
    <submittedName>
        <fullName evidence="5">Heat shock protein Hsp-16.2</fullName>
    </submittedName>
</protein>
<reference evidence="5" key="1">
    <citation type="submission" date="2009-03" db="EMBL/GenBank/DDBJ databases">
        <title>Caligus rogercresseyi ESTs and full-length cDNAs.</title>
        <authorList>
            <person name="Yasuike M."/>
            <person name="von Schalburg K."/>
            <person name="Cooper G."/>
            <person name="Leong J."/>
            <person name="Jones S.R.M."/>
            <person name="Koop B.F."/>
        </authorList>
    </citation>
    <scope>NUCLEOTIDE SEQUENCE</scope>
    <source>
        <tissue evidence="5">Whole tissue</tissue>
    </source>
</reference>
<dbReference type="PANTHER" id="PTHR45640:SF13">
    <property type="entry name" value="HEAT SHOCK PROTEIN 22-RELATED"/>
    <property type="match status" value="1"/>
</dbReference>
<dbReference type="GO" id="GO:0051082">
    <property type="term" value="F:unfolded protein binding"/>
    <property type="evidence" value="ECO:0007669"/>
    <property type="project" value="TreeGrafter"/>
</dbReference>
<dbReference type="GO" id="GO:0009408">
    <property type="term" value="P:response to heat"/>
    <property type="evidence" value="ECO:0007669"/>
    <property type="project" value="TreeGrafter"/>
</dbReference>
<evidence type="ECO:0000256" key="3">
    <source>
        <dbReference type="RuleBase" id="RU003616"/>
    </source>
</evidence>
<gene>
    <name evidence="5" type="primary">HSP12</name>
</gene>
<keyword evidence="1 5" id="KW-0346">Stress response</keyword>
<sequence length="200" mass="23222">MYQGVSVLPMSEGPLMWSDPPFSSWRNLEIFHESMMRRSFTLMNKMYQDMHSSSSFDLLPLHNSCFPDTFSPSFIQNQAWPWNKGHSWIDSSDDMHQRSGNSVKIQNDEDKFEIRLDTHPFKPEDLKVKIKDGTLCIEARHEDDDFRLRQFRKVISLPRRVNEESIYSNLTADGMLVIAADKVKRSSTDEGRSVPIQSSC</sequence>
<dbReference type="InterPro" id="IPR001436">
    <property type="entry name" value="Alpha-crystallin/sHSP_animal"/>
</dbReference>
<dbReference type="AlphaFoldDB" id="C1BP33"/>
<name>C1BP33_CALRO</name>
<evidence type="ECO:0000313" key="5">
    <source>
        <dbReference type="EMBL" id="ACO10786.1"/>
    </source>
</evidence>
<dbReference type="PROSITE" id="PS01031">
    <property type="entry name" value="SHSP"/>
    <property type="match status" value="1"/>
</dbReference>
<dbReference type="InterPro" id="IPR008978">
    <property type="entry name" value="HSP20-like_chaperone"/>
</dbReference>
<dbReference type="EMBL" id="BT076362">
    <property type="protein sequence ID" value="ACO10786.1"/>
    <property type="molecule type" value="mRNA"/>
</dbReference>
<proteinExistence type="evidence at transcript level"/>
<dbReference type="Pfam" id="PF00011">
    <property type="entry name" value="HSP20"/>
    <property type="match status" value="1"/>
</dbReference>
<dbReference type="CDD" id="cd06526">
    <property type="entry name" value="metazoan_ACD"/>
    <property type="match status" value="1"/>
</dbReference>
<dbReference type="PANTHER" id="PTHR45640">
    <property type="entry name" value="HEAT SHOCK PROTEIN HSP-12.2-RELATED"/>
    <property type="match status" value="1"/>
</dbReference>
<dbReference type="GO" id="GO:0005634">
    <property type="term" value="C:nucleus"/>
    <property type="evidence" value="ECO:0007669"/>
    <property type="project" value="TreeGrafter"/>
</dbReference>
<dbReference type="Gene3D" id="2.60.40.790">
    <property type="match status" value="1"/>
</dbReference>
<evidence type="ECO:0000256" key="2">
    <source>
        <dbReference type="PROSITE-ProRule" id="PRU00285"/>
    </source>
</evidence>
<feature type="domain" description="SHSP" evidence="4">
    <location>
        <begin position="94"/>
        <end position="199"/>
    </location>
</feature>
<evidence type="ECO:0000259" key="4">
    <source>
        <dbReference type="PROSITE" id="PS01031"/>
    </source>
</evidence>
<dbReference type="InterPro" id="IPR002068">
    <property type="entry name" value="A-crystallin/Hsp20_dom"/>
</dbReference>